<dbReference type="InterPro" id="IPR001296">
    <property type="entry name" value="Glyco_trans_1"/>
</dbReference>
<dbReference type="Gene3D" id="3.40.50.2000">
    <property type="entry name" value="Glycogen Phosphorylase B"/>
    <property type="match status" value="2"/>
</dbReference>
<dbReference type="EMBL" id="PFCO01000006">
    <property type="protein sequence ID" value="PIR69451.1"/>
    <property type="molecule type" value="Genomic_DNA"/>
</dbReference>
<comment type="caution">
    <text evidence="3">The sequence shown here is derived from an EMBL/GenBank/DDBJ whole genome shotgun (WGS) entry which is preliminary data.</text>
</comment>
<dbReference type="SUPFAM" id="SSF53756">
    <property type="entry name" value="UDP-Glycosyltransferase/glycogen phosphorylase"/>
    <property type="match status" value="1"/>
</dbReference>
<gene>
    <name evidence="3" type="ORF">COU47_02635</name>
</gene>
<reference evidence="4" key="1">
    <citation type="submission" date="2017-09" db="EMBL/GenBank/DDBJ databases">
        <title>Depth-based differentiation of microbial function through sediment-hosted aquifers and enrichment of novel symbionts in the deep terrestrial subsurface.</title>
        <authorList>
            <person name="Probst A.J."/>
            <person name="Ladd B."/>
            <person name="Jarett J.K."/>
            <person name="Geller-Mcgrath D.E."/>
            <person name="Sieber C.M.K."/>
            <person name="Emerson J.B."/>
            <person name="Anantharaman K."/>
            <person name="Thomas B.C."/>
            <person name="Malmstrom R."/>
            <person name="Stieglmeier M."/>
            <person name="Klingl A."/>
            <person name="Woyke T."/>
            <person name="Ryan C.M."/>
            <person name="Banfield J.F."/>
        </authorList>
    </citation>
    <scope>NUCLEOTIDE SEQUENCE [LARGE SCALE GENOMIC DNA]</scope>
</reference>
<dbReference type="GO" id="GO:0016757">
    <property type="term" value="F:glycosyltransferase activity"/>
    <property type="evidence" value="ECO:0007669"/>
    <property type="project" value="InterPro"/>
</dbReference>
<evidence type="ECO:0000313" key="3">
    <source>
        <dbReference type="EMBL" id="PIR69451.1"/>
    </source>
</evidence>
<dbReference type="Proteomes" id="UP000231503">
    <property type="component" value="Unassembled WGS sequence"/>
</dbReference>
<dbReference type="AlphaFoldDB" id="A0A2H0TD23"/>
<sequence length="379" mass="42480">MTASPKKKKIILAITRSHWGGAQRYLYDIATRLPKSGYAVQAVMGNEGLLPEKMRKAGIPVHTFATTRRVGIIQELKTFGALWKLFRKEKPDIVHLNSSKMGGVGALAARLAGVPRIVFTAHGWAFHEERPFWQKHLIYLSSWVSSLMHHKIICVSDYDKRAAKKLPFADKKSSTIKNAIVEPEFIEKTKARAYFKKEYGLAPAPRSVWIGTIAELTKNKGIPHLIRALGRIPERSWTCIIIGEGEEREALEKEIRRFGLENNIILAGHIDTASSLLKAFDIFILPSLKEGFPYALLEAGSAKLPVIASEVGGVPEIIHGGKTGLLAAAGDEFTLTNHIQMLMDNAALRTHFSEALYEKIQKEFRIEQMFEQVQNIYKK</sequence>
<dbReference type="Pfam" id="PF13439">
    <property type="entry name" value="Glyco_transf_4"/>
    <property type="match status" value="1"/>
</dbReference>
<name>A0A2H0TD23_9BACT</name>
<organism evidence="3 4">
    <name type="scientific">Candidatus Niyogibacteria bacterium CG10_big_fil_rev_8_21_14_0_10_46_36</name>
    <dbReference type="NCBI Taxonomy" id="1974726"/>
    <lineage>
        <taxon>Bacteria</taxon>
        <taxon>Candidatus Niyogiibacteriota</taxon>
    </lineage>
</organism>
<accession>A0A2H0TD23</accession>
<dbReference type="PANTHER" id="PTHR12526:SF630">
    <property type="entry name" value="GLYCOSYLTRANSFERASE"/>
    <property type="match status" value="1"/>
</dbReference>
<evidence type="ECO:0000313" key="4">
    <source>
        <dbReference type="Proteomes" id="UP000231503"/>
    </source>
</evidence>
<dbReference type="CDD" id="cd03808">
    <property type="entry name" value="GT4_CapM-like"/>
    <property type="match status" value="1"/>
</dbReference>
<evidence type="ECO:0000259" key="2">
    <source>
        <dbReference type="Pfam" id="PF13439"/>
    </source>
</evidence>
<protein>
    <recommendedName>
        <fullName evidence="5">Glycosyltransferase family 1 protein</fullName>
    </recommendedName>
</protein>
<evidence type="ECO:0008006" key="5">
    <source>
        <dbReference type="Google" id="ProtNLM"/>
    </source>
</evidence>
<feature type="domain" description="Glycosyl transferase family 1" evidence="1">
    <location>
        <begin position="210"/>
        <end position="357"/>
    </location>
</feature>
<dbReference type="InterPro" id="IPR028098">
    <property type="entry name" value="Glyco_trans_4-like_N"/>
</dbReference>
<proteinExistence type="predicted"/>
<evidence type="ECO:0000259" key="1">
    <source>
        <dbReference type="Pfam" id="PF00534"/>
    </source>
</evidence>
<dbReference type="PANTHER" id="PTHR12526">
    <property type="entry name" value="GLYCOSYLTRANSFERASE"/>
    <property type="match status" value="1"/>
</dbReference>
<feature type="domain" description="Glycosyltransferase subfamily 4-like N-terminal" evidence="2">
    <location>
        <begin position="19"/>
        <end position="180"/>
    </location>
</feature>
<dbReference type="Pfam" id="PF00534">
    <property type="entry name" value="Glycos_transf_1"/>
    <property type="match status" value="1"/>
</dbReference>